<sequence length="933" mass="106290">MKKFGVTIGFILMQLAVFAQQRDSTLVGQLDGIVRDSLEQHMMPSATVAIYDTRDSSLISYRLTDAMGGYIFTGLPVGRRLKMIVSYTGYRPLEQRFIIPADRRKLDLGYADLRRRTTDLAMFEVKAIPPVTMNGDTLEFHADAFALDTNAVVEDLFRRLPGMTLWGDGKITLNGREVKRVLVEGKSFFGDDPRIAMQNLPKNVVDKIQVYEKSKNKDNPQHSDTEVNIKLKKDKKTGLFGKLGAGLGTDDRKEAEINLNLFSPKTQLAFAGAGNNTNRTANDVTTLIRNAAFKSVSPVIDYLPDFYKQGIAKSFTGGISLDHEFVPERENQLNRLASRYFVTNNQLVLEQQSQTVSALSAGNTQLLDAAHKELNREMNHHATFTHTNQNPRHYTYLDANLKWSDNQSEISERGAAYLLSTDTLLQSTNNSTSQSHNTSRDLTFRADYSNHHRMTMKQWLPKVYSSYTLSLRNNDNARWQQSEFVAADDPSQHVSYDRRYQQDKRGSTHNYVFRLEDLQRLWSGKDLIFSVQHTAWLNHLHQDNSVSDRDGTGHYILNPYLTNKNHLRTFRGQPSLNIRREFYKSFPGRYNRRLLASLAVQGEYYWMANESGRAFQQLERRWQRFTPNASVYYQKNNYGEWSRSMELRYRSSAMYPTIDQLAPLVDSGQIWNLQLGNAQLKPASKDEVAFSFKHNSEKAGRDFYGAVELAAGIVHDAFADSSFYEEGRRRYYVVNGDQQRFINAGTEVKRSFKLKQHQLQFTLKTNGNLSLTPNYVEGLANNSRNLSGTAGSIVGYTLPDRLQVNASDQLTWYQSTQTGANELRFSNKMNVLALDASLVMSKSLVLSSNLNYNTTTSDGGSPIRFTIWNANVAYRLLKGKNLECKLSVMDLLRQNTNVINKGYNNTLVRGTVNVLQQYFMLTLAYYPRKFGSK</sequence>
<dbReference type="InterPro" id="IPR041700">
    <property type="entry name" value="OMP_b-brl_3"/>
</dbReference>
<gene>
    <name evidence="2" type="ORF">MKQ68_09185</name>
</gene>
<keyword evidence="3" id="KW-1185">Reference proteome</keyword>
<dbReference type="SUPFAM" id="SSF56935">
    <property type="entry name" value="Porins"/>
    <property type="match status" value="1"/>
</dbReference>
<protein>
    <submittedName>
        <fullName evidence="2">TonB-dependent receptor family protein</fullName>
    </submittedName>
</protein>
<feature type="domain" description="Outer membrane protein beta-barrel" evidence="1">
    <location>
        <begin position="601"/>
        <end position="925"/>
    </location>
</feature>
<dbReference type="InterPro" id="IPR008969">
    <property type="entry name" value="CarboxyPept-like_regulatory"/>
</dbReference>
<dbReference type="Proteomes" id="UP001162741">
    <property type="component" value="Chromosome"/>
</dbReference>
<dbReference type="RefSeq" id="WP_264283037.1">
    <property type="nucleotide sequence ID" value="NZ_CP107006.1"/>
</dbReference>
<dbReference type="EMBL" id="CP107006">
    <property type="protein sequence ID" value="UYQ95269.1"/>
    <property type="molecule type" value="Genomic_DNA"/>
</dbReference>
<accession>A0ABY6J6H0</accession>
<proteinExistence type="predicted"/>
<dbReference type="Pfam" id="PF14905">
    <property type="entry name" value="OMP_b-brl_3"/>
    <property type="match status" value="1"/>
</dbReference>
<name>A0ABY6J6H0_9BACT</name>
<evidence type="ECO:0000259" key="1">
    <source>
        <dbReference type="Pfam" id="PF14905"/>
    </source>
</evidence>
<dbReference type="SUPFAM" id="SSF49464">
    <property type="entry name" value="Carboxypeptidase regulatory domain-like"/>
    <property type="match status" value="1"/>
</dbReference>
<evidence type="ECO:0000313" key="3">
    <source>
        <dbReference type="Proteomes" id="UP001162741"/>
    </source>
</evidence>
<evidence type="ECO:0000313" key="2">
    <source>
        <dbReference type="EMBL" id="UYQ95269.1"/>
    </source>
</evidence>
<organism evidence="2 3">
    <name type="scientific">Chitinophaga horti</name>
    <dbReference type="NCBI Taxonomy" id="2920382"/>
    <lineage>
        <taxon>Bacteria</taxon>
        <taxon>Pseudomonadati</taxon>
        <taxon>Bacteroidota</taxon>
        <taxon>Chitinophagia</taxon>
        <taxon>Chitinophagales</taxon>
        <taxon>Chitinophagaceae</taxon>
        <taxon>Chitinophaga</taxon>
    </lineage>
</organism>
<reference evidence="2" key="1">
    <citation type="submission" date="2022-10" db="EMBL/GenBank/DDBJ databases">
        <title>Chitinophaga sp. nov., isolated from soil.</title>
        <authorList>
            <person name="Jeon C.O."/>
        </authorList>
    </citation>
    <scope>NUCLEOTIDE SEQUENCE</scope>
    <source>
        <strain evidence="2">R8</strain>
    </source>
</reference>
<keyword evidence="2" id="KW-0675">Receptor</keyword>